<keyword evidence="2" id="KW-1185">Reference proteome</keyword>
<proteinExistence type="predicted"/>
<name>A0A9P6KKH5_9PLEO</name>
<accession>A0A9P6KKH5</accession>
<gene>
    <name evidence="1" type="ORF">PMIN01_11750</name>
</gene>
<dbReference type="AlphaFoldDB" id="A0A9P6KKH5"/>
<sequence length="193" mass="21190">MKGATLQNDASVFAKYPHWTGSSGKVRSINYRGTAQAFHASTAHIKRHLVKAHNIDPDTGLLPVAGALLEHAAAVAGGGDGVSRGTAYIPCCCAASSSATPSEYFRQRAHAEDSSRDDKLDLSIDVLSEDDWDEVRVMQFFETFYRNTKSLEGDASQSGFDSLWVDDHLLAEKKTYKRQKCTAQLDEYIDGTR</sequence>
<dbReference type="Proteomes" id="UP000756921">
    <property type="component" value="Unassembled WGS sequence"/>
</dbReference>
<organism evidence="1 2">
    <name type="scientific">Paraphaeosphaeria minitans</name>
    <dbReference type="NCBI Taxonomy" id="565426"/>
    <lineage>
        <taxon>Eukaryota</taxon>
        <taxon>Fungi</taxon>
        <taxon>Dikarya</taxon>
        <taxon>Ascomycota</taxon>
        <taxon>Pezizomycotina</taxon>
        <taxon>Dothideomycetes</taxon>
        <taxon>Pleosporomycetidae</taxon>
        <taxon>Pleosporales</taxon>
        <taxon>Massarineae</taxon>
        <taxon>Didymosphaeriaceae</taxon>
        <taxon>Paraphaeosphaeria</taxon>
    </lineage>
</organism>
<protein>
    <submittedName>
        <fullName evidence="1">Uncharacterized protein</fullName>
    </submittedName>
</protein>
<evidence type="ECO:0000313" key="1">
    <source>
        <dbReference type="EMBL" id="KAF9729817.1"/>
    </source>
</evidence>
<comment type="caution">
    <text evidence="1">The sequence shown here is derived from an EMBL/GenBank/DDBJ whole genome shotgun (WGS) entry which is preliminary data.</text>
</comment>
<evidence type="ECO:0000313" key="2">
    <source>
        <dbReference type="Proteomes" id="UP000756921"/>
    </source>
</evidence>
<dbReference type="EMBL" id="WJXW01000015">
    <property type="protein sequence ID" value="KAF9729817.1"/>
    <property type="molecule type" value="Genomic_DNA"/>
</dbReference>
<reference evidence="1" key="1">
    <citation type="journal article" date="2020" name="Mol. Plant Microbe Interact.">
        <title>Genome Sequence of the Biocontrol Agent Coniothyrium minitans strain Conio (IMI 134523).</title>
        <authorList>
            <person name="Patel D."/>
            <person name="Shittu T.A."/>
            <person name="Baroncelli R."/>
            <person name="Muthumeenakshi S."/>
            <person name="Osborne T.H."/>
            <person name="Janganan T.K."/>
            <person name="Sreenivasaprasad S."/>
        </authorList>
    </citation>
    <scope>NUCLEOTIDE SEQUENCE</scope>
    <source>
        <strain evidence="1">Conio</strain>
    </source>
</reference>